<feature type="chain" id="PRO_5041964153" evidence="2">
    <location>
        <begin position="23"/>
        <end position="62"/>
    </location>
</feature>
<organism evidence="3 4">
    <name type="scientific">Papaver atlanticum</name>
    <dbReference type="NCBI Taxonomy" id="357466"/>
    <lineage>
        <taxon>Eukaryota</taxon>
        <taxon>Viridiplantae</taxon>
        <taxon>Streptophyta</taxon>
        <taxon>Embryophyta</taxon>
        <taxon>Tracheophyta</taxon>
        <taxon>Spermatophyta</taxon>
        <taxon>Magnoliopsida</taxon>
        <taxon>Ranunculales</taxon>
        <taxon>Papaveraceae</taxon>
        <taxon>Papaveroideae</taxon>
        <taxon>Papaver</taxon>
    </lineage>
</organism>
<feature type="signal peptide" evidence="2">
    <location>
        <begin position="1"/>
        <end position="22"/>
    </location>
</feature>
<dbReference type="Proteomes" id="UP001202328">
    <property type="component" value="Unassembled WGS sequence"/>
</dbReference>
<reference evidence="3" key="1">
    <citation type="submission" date="2022-04" db="EMBL/GenBank/DDBJ databases">
        <title>A functionally conserved STORR gene fusion in Papaver species that diverged 16.8 million years ago.</title>
        <authorList>
            <person name="Catania T."/>
        </authorList>
    </citation>
    <scope>NUCLEOTIDE SEQUENCE</scope>
    <source>
        <strain evidence="3">S-188037</strain>
    </source>
</reference>
<gene>
    <name evidence="3" type="ORF">MKW98_009955</name>
</gene>
<comment type="caution">
    <text evidence="3">The sequence shown here is derived from an EMBL/GenBank/DDBJ whole genome shotgun (WGS) entry which is preliminary data.</text>
</comment>
<accession>A0AAD4T3N4</accession>
<protein>
    <submittedName>
        <fullName evidence="3">Uncharacterized protein</fullName>
    </submittedName>
</protein>
<sequence>MFFSQLLRLLCLILLLSQVSHGRYYLIFICGPIPEQGLGSDQDKLRPAPPSPRRPQEGTLRP</sequence>
<dbReference type="AlphaFoldDB" id="A0AAD4T3N4"/>
<keyword evidence="2" id="KW-0732">Signal</keyword>
<dbReference type="EMBL" id="JAJJMB010006318">
    <property type="protein sequence ID" value="KAI3935036.1"/>
    <property type="molecule type" value="Genomic_DNA"/>
</dbReference>
<evidence type="ECO:0000256" key="2">
    <source>
        <dbReference type="SAM" id="SignalP"/>
    </source>
</evidence>
<name>A0AAD4T3N4_9MAGN</name>
<feature type="region of interest" description="Disordered" evidence="1">
    <location>
        <begin position="39"/>
        <end position="62"/>
    </location>
</feature>
<keyword evidence="4" id="KW-1185">Reference proteome</keyword>
<evidence type="ECO:0000256" key="1">
    <source>
        <dbReference type="SAM" id="MobiDB-lite"/>
    </source>
</evidence>
<evidence type="ECO:0000313" key="3">
    <source>
        <dbReference type="EMBL" id="KAI3935036.1"/>
    </source>
</evidence>
<evidence type="ECO:0000313" key="4">
    <source>
        <dbReference type="Proteomes" id="UP001202328"/>
    </source>
</evidence>
<proteinExistence type="predicted"/>